<evidence type="ECO:0000313" key="5">
    <source>
        <dbReference type="Proteomes" id="UP000824091"/>
    </source>
</evidence>
<keyword evidence="3" id="KW-0812">Transmembrane</keyword>
<evidence type="ECO:0000256" key="3">
    <source>
        <dbReference type="SAM" id="Phobius"/>
    </source>
</evidence>
<protein>
    <submittedName>
        <fullName evidence="4">Septum formation initiator family protein</fullName>
    </submittedName>
</protein>
<dbReference type="Proteomes" id="UP000824091">
    <property type="component" value="Unassembled WGS sequence"/>
</dbReference>
<evidence type="ECO:0000256" key="1">
    <source>
        <dbReference type="SAM" id="Coils"/>
    </source>
</evidence>
<feature type="coiled-coil region" evidence="1">
    <location>
        <begin position="106"/>
        <end position="140"/>
    </location>
</feature>
<keyword evidence="3" id="KW-1133">Transmembrane helix</keyword>
<dbReference type="InterPro" id="IPR007060">
    <property type="entry name" value="FtsL/DivIC"/>
</dbReference>
<feature type="region of interest" description="Disordered" evidence="2">
    <location>
        <begin position="28"/>
        <end position="60"/>
    </location>
</feature>
<organism evidence="4 5">
    <name type="scientific">Candidatus Fimisoma avicola</name>
    <dbReference type="NCBI Taxonomy" id="2840826"/>
    <lineage>
        <taxon>Bacteria</taxon>
        <taxon>Bacillati</taxon>
        <taxon>Bacillota</taxon>
        <taxon>Clostridia</taxon>
        <taxon>Eubacteriales</taxon>
        <taxon>Candidatus Fimisoma</taxon>
    </lineage>
</organism>
<proteinExistence type="predicted"/>
<evidence type="ECO:0000313" key="4">
    <source>
        <dbReference type="EMBL" id="HIU27346.1"/>
    </source>
</evidence>
<keyword evidence="3" id="KW-0472">Membrane</keyword>
<dbReference type="EMBL" id="DVMO01000045">
    <property type="protein sequence ID" value="HIU27346.1"/>
    <property type="molecule type" value="Genomic_DNA"/>
</dbReference>
<feature type="transmembrane region" description="Helical" evidence="3">
    <location>
        <begin position="86"/>
        <end position="107"/>
    </location>
</feature>
<reference evidence="4" key="2">
    <citation type="journal article" date="2021" name="PeerJ">
        <title>Extensive microbial diversity within the chicken gut microbiome revealed by metagenomics and culture.</title>
        <authorList>
            <person name="Gilroy R."/>
            <person name="Ravi A."/>
            <person name="Getino M."/>
            <person name="Pursley I."/>
            <person name="Horton D.L."/>
            <person name="Alikhan N.F."/>
            <person name="Baker D."/>
            <person name="Gharbi K."/>
            <person name="Hall N."/>
            <person name="Watson M."/>
            <person name="Adriaenssens E.M."/>
            <person name="Foster-Nyarko E."/>
            <person name="Jarju S."/>
            <person name="Secka A."/>
            <person name="Antonio M."/>
            <person name="Oren A."/>
            <person name="Chaudhuri R.R."/>
            <person name="La Ragione R."/>
            <person name="Hildebrand F."/>
            <person name="Pallen M.J."/>
        </authorList>
    </citation>
    <scope>NUCLEOTIDE SEQUENCE</scope>
    <source>
        <strain evidence="4">11300</strain>
    </source>
</reference>
<comment type="caution">
    <text evidence="4">The sequence shown here is derived from an EMBL/GenBank/DDBJ whole genome shotgun (WGS) entry which is preliminary data.</text>
</comment>
<feature type="compositionally biased region" description="Basic and acidic residues" evidence="2">
    <location>
        <begin position="28"/>
        <end position="38"/>
    </location>
</feature>
<dbReference type="Pfam" id="PF04977">
    <property type="entry name" value="DivIC"/>
    <property type="match status" value="1"/>
</dbReference>
<name>A0A9D1I2U5_9FIRM</name>
<gene>
    <name evidence="4" type="ORF">IAD16_03050</name>
</gene>
<evidence type="ECO:0000256" key="2">
    <source>
        <dbReference type="SAM" id="MobiDB-lite"/>
    </source>
</evidence>
<accession>A0A9D1I2U5</accession>
<keyword evidence="1" id="KW-0175">Coiled coil</keyword>
<sequence>MSKKGKRLREFEKNNRVFNIEEARKKREEKYKDRRSEKAAQAAYLQDMGQDRGDGAETDAATEAGTGIDLSQKKRKRKRIANVRRLVTFVVIMLFVVSIGFSAVRLIQLKSEKDKLEKLNEELTQKKEDLSVEAQLVNSAEYMEQQARETLRMIKDGELLFIISDENPSQEEQTQ</sequence>
<reference evidence="4" key="1">
    <citation type="submission" date="2020-10" db="EMBL/GenBank/DDBJ databases">
        <authorList>
            <person name="Gilroy R."/>
        </authorList>
    </citation>
    <scope>NUCLEOTIDE SEQUENCE</scope>
    <source>
        <strain evidence="4">11300</strain>
    </source>
</reference>
<dbReference type="AlphaFoldDB" id="A0A9D1I2U5"/>